<dbReference type="Proteomes" id="UP001177023">
    <property type="component" value="Unassembled WGS sequence"/>
</dbReference>
<sequence length="164" mass="19107">MPFEKWQRRIPLKYQKMNSLLCLVALLGVAVASTESPSAILGPLVEKYQDLIYSGDYEELEELYHPNAILVVKGDESPYYTPARIFEEIREARSKVGNAKTVFIKETYTGDGDIMMYENRWTITTANLELSGPYRAIWIKYEGRWVICHEQYSQTKRHIHHHAH</sequence>
<dbReference type="Pfam" id="PF14534">
    <property type="entry name" value="DUF4440"/>
    <property type="match status" value="1"/>
</dbReference>
<keyword evidence="4" id="KW-1185">Reference proteome</keyword>
<reference evidence="3" key="1">
    <citation type="submission" date="2023-06" db="EMBL/GenBank/DDBJ databases">
        <authorList>
            <person name="Delattre M."/>
        </authorList>
    </citation>
    <scope>NUCLEOTIDE SEQUENCE</scope>
    <source>
        <strain evidence="3">AF72</strain>
    </source>
</reference>
<comment type="caution">
    <text evidence="3">The sequence shown here is derived from an EMBL/GenBank/DDBJ whole genome shotgun (WGS) entry which is preliminary data.</text>
</comment>
<feature type="chain" id="PRO_5041401746" description="DUF4440 domain-containing protein" evidence="1">
    <location>
        <begin position="35"/>
        <end position="164"/>
    </location>
</feature>
<dbReference type="InterPro" id="IPR032710">
    <property type="entry name" value="NTF2-like_dom_sf"/>
</dbReference>
<dbReference type="SUPFAM" id="SSF54427">
    <property type="entry name" value="NTF2-like"/>
    <property type="match status" value="1"/>
</dbReference>
<evidence type="ECO:0000313" key="4">
    <source>
        <dbReference type="Proteomes" id="UP001177023"/>
    </source>
</evidence>
<accession>A0AA36CNZ9</accession>
<keyword evidence="1" id="KW-0732">Signal</keyword>
<evidence type="ECO:0000256" key="1">
    <source>
        <dbReference type="SAM" id="SignalP"/>
    </source>
</evidence>
<organism evidence="3 4">
    <name type="scientific">Mesorhabditis spiculigera</name>
    <dbReference type="NCBI Taxonomy" id="96644"/>
    <lineage>
        <taxon>Eukaryota</taxon>
        <taxon>Metazoa</taxon>
        <taxon>Ecdysozoa</taxon>
        <taxon>Nematoda</taxon>
        <taxon>Chromadorea</taxon>
        <taxon>Rhabditida</taxon>
        <taxon>Rhabditina</taxon>
        <taxon>Rhabditomorpha</taxon>
        <taxon>Rhabditoidea</taxon>
        <taxon>Rhabditidae</taxon>
        <taxon>Mesorhabditinae</taxon>
        <taxon>Mesorhabditis</taxon>
    </lineage>
</organism>
<gene>
    <name evidence="3" type="ORF">MSPICULIGERA_LOCUS10202</name>
</gene>
<dbReference type="EMBL" id="CATQJA010002582">
    <property type="protein sequence ID" value="CAJ0571804.1"/>
    <property type="molecule type" value="Genomic_DNA"/>
</dbReference>
<feature type="non-terminal residue" evidence="3">
    <location>
        <position position="164"/>
    </location>
</feature>
<dbReference type="AlphaFoldDB" id="A0AA36CNZ9"/>
<evidence type="ECO:0000313" key="3">
    <source>
        <dbReference type="EMBL" id="CAJ0571804.1"/>
    </source>
</evidence>
<name>A0AA36CNZ9_9BILA</name>
<feature type="domain" description="DUF4440" evidence="2">
    <location>
        <begin position="44"/>
        <end position="147"/>
    </location>
</feature>
<protein>
    <recommendedName>
        <fullName evidence="2">DUF4440 domain-containing protein</fullName>
    </recommendedName>
</protein>
<evidence type="ECO:0000259" key="2">
    <source>
        <dbReference type="Pfam" id="PF14534"/>
    </source>
</evidence>
<proteinExistence type="predicted"/>
<dbReference type="InterPro" id="IPR027843">
    <property type="entry name" value="DUF4440"/>
</dbReference>
<dbReference type="Gene3D" id="3.10.450.50">
    <property type="match status" value="1"/>
</dbReference>
<feature type="signal peptide" evidence="1">
    <location>
        <begin position="1"/>
        <end position="34"/>
    </location>
</feature>